<keyword evidence="1" id="KW-0812">Transmembrane</keyword>
<accession>A0A2S7UXR9</accession>
<evidence type="ECO:0000256" key="1">
    <source>
        <dbReference type="SAM" id="Phobius"/>
    </source>
</evidence>
<dbReference type="Proteomes" id="UP000239007">
    <property type="component" value="Unassembled WGS sequence"/>
</dbReference>
<comment type="caution">
    <text evidence="2">The sequence shown here is derived from an EMBL/GenBank/DDBJ whole genome shotgun (WGS) entry which is preliminary data.</text>
</comment>
<name>A0A2S7UXR9_9GAMM</name>
<protein>
    <submittedName>
        <fullName evidence="2">Uncharacterized protein</fullName>
    </submittedName>
</protein>
<feature type="transmembrane region" description="Helical" evidence="1">
    <location>
        <begin position="12"/>
        <end position="30"/>
    </location>
</feature>
<gene>
    <name evidence="2" type="ORF">BTO11_10635</name>
</gene>
<keyword evidence="1" id="KW-0472">Membrane</keyword>
<evidence type="ECO:0000313" key="2">
    <source>
        <dbReference type="EMBL" id="PQJ54060.1"/>
    </source>
</evidence>
<feature type="transmembrane region" description="Helical" evidence="1">
    <location>
        <begin position="65"/>
        <end position="84"/>
    </location>
</feature>
<dbReference type="EMBL" id="MSCH01000003">
    <property type="protein sequence ID" value="PQJ54060.1"/>
    <property type="molecule type" value="Genomic_DNA"/>
</dbReference>
<organism evidence="2 3">
    <name type="scientific">Psychrosphaera saromensis</name>
    <dbReference type="NCBI Taxonomy" id="716813"/>
    <lineage>
        <taxon>Bacteria</taxon>
        <taxon>Pseudomonadati</taxon>
        <taxon>Pseudomonadota</taxon>
        <taxon>Gammaproteobacteria</taxon>
        <taxon>Alteromonadales</taxon>
        <taxon>Pseudoalteromonadaceae</taxon>
        <taxon>Psychrosphaera</taxon>
    </lineage>
</organism>
<keyword evidence="3" id="KW-1185">Reference proteome</keyword>
<keyword evidence="1" id="KW-1133">Transmembrane helix</keyword>
<feature type="transmembrane region" description="Helical" evidence="1">
    <location>
        <begin position="90"/>
        <end position="114"/>
    </location>
</feature>
<feature type="transmembrane region" description="Helical" evidence="1">
    <location>
        <begin position="36"/>
        <end position="53"/>
    </location>
</feature>
<evidence type="ECO:0000313" key="3">
    <source>
        <dbReference type="Proteomes" id="UP000239007"/>
    </source>
</evidence>
<reference evidence="2 3" key="1">
    <citation type="submission" date="2016-12" db="EMBL/GenBank/DDBJ databases">
        <title>Diversity of luminous bacteria.</title>
        <authorList>
            <person name="Yoshizawa S."/>
            <person name="Kogure K."/>
        </authorList>
    </citation>
    <scope>NUCLEOTIDE SEQUENCE [LARGE SCALE GENOMIC DNA]</scope>
    <source>
        <strain evidence="2 3">SA4-48</strain>
    </source>
</reference>
<sequence length="124" mass="14460">MKKLELRHGLDWLLATFAILISVAVLQTFIIGKHFIIPTVLLVFAIFLGNLAWYGFKQVKWAQLFNFWCGFVLTAHCFFALFWAKKYRELLGNAFEPIAVIITLLLLVLTWFYASKNQLFKRNS</sequence>
<dbReference type="RefSeq" id="WP_105052570.1">
    <property type="nucleotide sequence ID" value="NZ_BMYG01000007.1"/>
</dbReference>
<dbReference type="AlphaFoldDB" id="A0A2S7UXR9"/>
<proteinExistence type="predicted"/>
<dbReference type="OrthoDB" id="6386317at2"/>